<feature type="coiled-coil region" evidence="6">
    <location>
        <begin position="126"/>
        <end position="154"/>
    </location>
</feature>
<gene>
    <name evidence="9" type="primary">LOC106818027</name>
</gene>
<evidence type="ECO:0000256" key="1">
    <source>
        <dbReference type="ARBA" id="ARBA00004123"/>
    </source>
</evidence>
<keyword evidence="6" id="KW-0175">Coiled coil</keyword>
<protein>
    <submittedName>
        <fullName evidence="9">Sin3 histone deacetylase corepressor complex component SDS3-like</fullName>
    </submittedName>
</protein>
<keyword evidence="5" id="KW-0539">Nucleus</keyword>
<dbReference type="SMART" id="SM01401">
    <property type="entry name" value="Sds3"/>
    <property type="match status" value="1"/>
</dbReference>
<dbReference type="Pfam" id="PF08598">
    <property type="entry name" value="Sds3"/>
    <property type="match status" value="1"/>
</dbReference>
<keyword evidence="8" id="KW-1185">Reference proteome</keyword>
<dbReference type="PANTHER" id="PTHR21964">
    <property type="entry name" value="BREAST CANCER METASTASIS-SUPPRESSOR 1"/>
    <property type="match status" value="1"/>
</dbReference>
<dbReference type="Gene3D" id="1.20.5.1500">
    <property type="match status" value="1"/>
</dbReference>
<evidence type="ECO:0000256" key="2">
    <source>
        <dbReference type="ARBA" id="ARBA00022491"/>
    </source>
</evidence>
<evidence type="ECO:0000256" key="5">
    <source>
        <dbReference type="ARBA" id="ARBA00023242"/>
    </source>
</evidence>
<evidence type="ECO:0000313" key="9">
    <source>
        <dbReference type="RefSeq" id="XP_014678227.1"/>
    </source>
</evidence>
<reference evidence="9" key="1">
    <citation type="submission" date="2025-08" db="UniProtKB">
        <authorList>
            <consortium name="RefSeq"/>
        </authorList>
    </citation>
    <scope>IDENTIFICATION</scope>
</reference>
<organism evidence="8 9">
    <name type="scientific">Priapulus caudatus</name>
    <name type="common">Priapulid worm</name>
    <dbReference type="NCBI Taxonomy" id="37621"/>
    <lineage>
        <taxon>Eukaryota</taxon>
        <taxon>Metazoa</taxon>
        <taxon>Ecdysozoa</taxon>
        <taxon>Scalidophora</taxon>
        <taxon>Priapulida</taxon>
        <taxon>Priapulimorpha</taxon>
        <taxon>Priapulimorphida</taxon>
        <taxon>Priapulidae</taxon>
        <taxon>Priapulus</taxon>
    </lineage>
</organism>
<evidence type="ECO:0000256" key="6">
    <source>
        <dbReference type="SAM" id="Coils"/>
    </source>
</evidence>
<evidence type="ECO:0000256" key="3">
    <source>
        <dbReference type="ARBA" id="ARBA00023015"/>
    </source>
</evidence>
<dbReference type="RefSeq" id="XP_014678227.1">
    <property type="nucleotide sequence ID" value="XM_014822741.1"/>
</dbReference>
<dbReference type="Proteomes" id="UP000695022">
    <property type="component" value="Unplaced"/>
</dbReference>
<sequence>MAGGNQLSHLKMASSFSGFRDEYEFNDDESDLSDREYCKDLASDSGTEDASETDMVKMEEEFTEIKEQMYQDKLASLKTQLKQLQEGSHIEYNKQLKKLEVQYRERKRLAEIYHAYAVTAIDQEYINEKKAAVKEFEEKKIELKENLIIELDEKKRMVDGERHSMELTGDSMEVKPVTTRKLRRRPHDPPPIANKVGRKNGVSTLNIVLSDTDIADDMKVIAKGKGLSSTGVKKPNPSISTDTQPEYRIEDGKLFYEKKWFHRGNAIFLEGKDIGKISAVISAIGANEFCVRKVTDSTKMKIFLSQLQKAKYTIRRRTNTS</sequence>
<proteinExistence type="predicted"/>
<evidence type="ECO:0000313" key="8">
    <source>
        <dbReference type="Proteomes" id="UP000695022"/>
    </source>
</evidence>
<keyword evidence="4" id="KW-0804">Transcription</keyword>
<name>A0ABM1F1A6_PRICU</name>
<keyword evidence="3" id="KW-0805">Transcription regulation</keyword>
<evidence type="ECO:0000256" key="7">
    <source>
        <dbReference type="SAM" id="MobiDB-lite"/>
    </source>
</evidence>
<comment type="subcellular location">
    <subcellularLocation>
        <location evidence="1">Nucleus</location>
    </subcellularLocation>
</comment>
<feature type="region of interest" description="Disordered" evidence="7">
    <location>
        <begin position="176"/>
        <end position="197"/>
    </location>
</feature>
<dbReference type="GeneID" id="106818027"/>
<evidence type="ECO:0000256" key="4">
    <source>
        <dbReference type="ARBA" id="ARBA00023163"/>
    </source>
</evidence>
<keyword evidence="2" id="KW-0678">Repressor</keyword>
<accession>A0ABM1F1A6</accession>
<dbReference type="InterPro" id="IPR013907">
    <property type="entry name" value="Sds3"/>
</dbReference>